<dbReference type="PANTHER" id="PTHR10177">
    <property type="entry name" value="CYCLINS"/>
    <property type="match status" value="1"/>
</dbReference>
<dbReference type="GO" id="GO:0019887">
    <property type="term" value="F:protein kinase regulator activity"/>
    <property type="evidence" value="ECO:0007669"/>
    <property type="project" value="UniProtKB-ARBA"/>
</dbReference>
<dbReference type="Proteomes" id="UP001153069">
    <property type="component" value="Unassembled WGS sequence"/>
</dbReference>
<reference evidence="7" key="1">
    <citation type="submission" date="2020-06" db="EMBL/GenBank/DDBJ databases">
        <authorList>
            <consortium name="Plant Systems Biology data submission"/>
        </authorList>
    </citation>
    <scope>NUCLEOTIDE SEQUENCE</scope>
    <source>
        <strain evidence="7">D6</strain>
    </source>
</reference>
<keyword evidence="1" id="KW-0132">Cell division</keyword>
<keyword evidence="3" id="KW-0131">Cell cycle</keyword>
<gene>
    <name evidence="7" type="ORF">SEMRO_552_G165100.1</name>
</gene>
<keyword evidence="8" id="KW-1185">Reference proteome</keyword>
<evidence type="ECO:0000313" key="7">
    <source>
        <dbReference type="EMBL" id="CAB9512730.1"/>
    </source>
</evidence>
<keyword evidence="2 4" id="KW-0195">Cyclin</keyword>
<comment type="caution">
    <text evidence="7">The sequence shown here is derived from an EMBL/GenBank/DDBJ whole genome shotgun (WGS) entry which is preliminary data.</text>
</comment>
<dbReference type="SMART" id="SM00385">
    <property type="entry name" value="CYCLIN"/>
    <property type="match status" value="2"/>
</dbReference>
<dbReference type="EMBL" id="CAICTM010000551">
    <property type="protein sequence ID" value="CAB9512730.1"/>
    <property type="molecule type" value="Genomic_DNA"/>
</dbReference>
<dbReference type="OrthoDB" id="285802at2759"/>
<sequence length="290" mass="33525">MAKVSKPSLDEVLNMDSRDLYLDMKQRQSEYVSPETYSPNASYLSFRRYLVDWMTSIGESFRLHDSTIHVSVLFLDKILRSRNEIPREQWQLIATACISLAAKYEEAEEHCPHIPDLLRVSKLSNAGHTSLTFREGETQVLNYLNWKLRAVPAIHVVGYFHSCGVLFDTDRWNNPAPASKVNASLEKFAVFFSNLTLQSYEFCKYYPTLLGAAILLASRVAVKVEPHWRPELTKLTGYKESDIEECFRHIWHSYSAQFPNHVTQYQYRSSSPRSVVFTPVTTTHADHHRM</sequence>
<accession>A0A9N8E2I8</accession>
<dbReference type="InterPro" id="IPR004367">
    <property type="entry name" value="Cyclin_C-dom"/>
</dbReference>
<dbReference type="SMART" id="SM01332">
    <property type="entry name" value="Cyclin_C"/>
    <property type="match status" value="1"/>
</dbReference>
<dbReference type="SUPFAM" id="SSF47954">
    <property type="entry name" value="Cyclin-like"/>
    <property type="match status" value="2"/>
</dbReference>
<evidence type="ECO:0000313" key="8">
    <source>
        <dbReference type="Proteomes" id="UP001153069"/>
    </source>
</evidence>
<dbReference type="GO" id="GO:0051301">
    <property type="term" value="P:cell division"/>
    <property type="evidence" value="ECO:0007669"/>
    <property type="project" value="UniProtKB-KW"/>
</dbReference>
<organism evidence="7 8">
    <name type="scientific">Seminavis robusta</name>
    <dbReference type="NCBI Taxonomy" id="568900"/>
    <lineage>
        <taxon>Eukaryota</taxon>
        <taxon>Sar</taxon>
        <taxon>Stramenopiles</taxon>
        <taxon>Ochrophyta</taxon>
        <taxon>Bacillariophyta</taxon>
        <taxon>Bacillariophyceae</taxon>
        <taxon>Bacillariophycidae</taxon>
        <taxon>Naviculales</taxon>
        <taxon>Naviculaceae</taxon>
        <taxon>Seminavis</taxon>
    </lineage>
</organism>
<dbReference type="FunFam" id="1.10.472.10:FF:000010">
    <property type="entry name" value="G1/S-specific cyclin Cln1"/>
    <property type="match status" value="1"/>
</dbReference>
<feature type="domain" description="Cyclin-like" evidence="5">
    <location>
        <begin position="52"/>
        <end position="142"/>
    </location>
</feature>
<name>A0A9N8E2I8_9STRA</name>
<dbReference type="InterPro" id="IPR039361">
    <property type="entry name" value="Cyclin"/>
</dbReference>
<proteinExistence type="inferred from homology"/>
<dbReference type="AlphaFoldDB" id="A0A9N8E2I8"/>
<evidence type="ECO:0000259" key="5">
    <source>
        <dbReference type="SMART" id="SM00385"/>
    </source>
</evidence>
<feature type="domain" description="Cyclin C-terminal" evidence="6">
    <location>
        <begin position="151"/>
        <end position="281"/>
    </location>
</feature>
<dbReference type="InterPro" id="IPR036915">
    <property type="entry name" value="Cyclin-like_sf"/>
</dbReference>
<evidence type="ECO:0000256" key="4">
    <source>
        <dbReference type="RuleBase" id="RU000383"/>
    </source>
</evidence>
<evidence type="ECO:0000256" key="1">
    <source>
        <dbReference type="ARBA" id="ARBA00022618"/>
    </source>
</evidence>
<comment type="similarity">
    <text evidence="4">Belongs to the cyclin family.</text>
</comment>
<dbReference type="Pfam" id="PF02984">
    <property type="entry name" value="Cyclin_C"/>
    <property type="match status" value="1"/>
</dbReference>
<feature type="domain" description="Cyclin-like" evidence="5">
    <location>
        <begin position="154"/>
        <end position="252"/>
    </location>
</feature>
<evidence type="ECO:0000256" key="3">
    <source>
        <dbReference type="ARBA" id="ARBA00023306"/>
    </source>
</evidence>
<dbReference type="InterPro" id="IPR013763">
    <property type="entry name" value="Cyclin-like_dom"/>
</dbReference>
<dbReference type="InterPro" id="IPR006671">
    <property type="entry name" value="Cyclin_N"/>
</dbReference>
<evidence type="ECO:0000256" key="2">
    <source>
        <dbReference type="ARBA" id="ARBA00023127"/>
    </source>
</evidence>
<dbReference type="Gene3D" id="1.10.472.10">
    <property type="entry name" value="Cyclin-like"/>
    <property type="match status" value="2"/>
</dbReference>
<protein>
    <submittedName>
        <fullName evidence="7">D-type cyclin</fullName>
    </submittedName>
</protein>
<dbReference type="PROSITE" id="PS00292">
    <property type="entry name" value="CYCLINS"/>
    <property type="match status" value="1"/>
</dbReference>
<dbReference type="CDD" id="cd20529">
    <property type="entry name" value="CYCLIN_CCNJ-like_rpt2"/>
    <property type="match status" value="1"/>
</dbReference>
<dbReference type="InterPro" id="IPR048258">
    <property type="entry name" value="Cyclins_cyclin-box"/>
</dbReference>
<dbReference type="Pfam" id="PF00134">
    <property type="entry name" value="Cyclin_N"/>
    <property type="match status" value="1"/>
</dbReference>
<evidence type="ECO:0000259" key="6">
    <source>
        <dbReference type="SMART" id="SM01332"/>
    </source>
</evidence>
<dbReference type="GO" id="GO:0051726">
    <property type="term" value="P:regulation of cell cycle"/>
    <property type="evidence" value="ECO:0007669"/>
    <property type="project" value="UniProtKB-ARBA"/>
</dbReference>